<dbReference type="EMBL" id="CM016560">
    <property type="protein sequence ID" value="TKV90476.1"/>
    <property type="molecule type" value="Genomic_DNA"/>
</dbReference>
<dbReference type="Gene3D" id="3.30.70.80">
    <property type="entry name" value="Peptidase S8 propeptide/proteinase inhibitor I9"/>
    <property type="match status" value="1"/>
</dbReference>
<evidence type="ECO:0000256" key="9">
    <source>
        <dbReference type="PROSITE-ProRule" id="PRU01240"/>
    </source>
</evidence>
<keyword evidence="5 9" id="KW-0378">Hydrolase</keyword>
<evidence type="ECO:0000256" key="5">
    <source>
        <dbReference type="ARBA" id="ARBA00022801"/>
    </source>
</evidence>
<evidence type="ECO:0008006" key="17">
    <source>
        <dbReference type="Google" id="ProtNLM"/>
    </source>
</evidence>
<dbReference type="PRINTS" id="PR00723">
    <property type="entry name" value="SUBTILISIN"/>
</dbReference>
<dbReference type="InterPro" id="IPR045051">
    <property type="entry name" value="SBT"/>
</dbReference>
<dbReference type="Gene3D" id="3.40.50.200">
    <property type="entry name" value="Peptidase S8/S53 domain"/>
    <property type="match status" value="1"/>
</dbReference>
<dbReference type="AlphaFoldDB" id="A0A4U6T163"/>
<dbReference type="GO" id="GO:0004252">
    <property type="term" value="F:serine-type endopeptidase activity"/>
    <property type="evidence" value="ECO:0007669"/>
    <property type="project" value="UniProtKB-UniRule"/>
</dbReference>
<dbReference type="GO" id="GO:0006508">
    <property type="term" value="P:proteolysis"/>
    <property type="evidence" value="ECO:0007669"/>
    <property type="project" value="UniProtKB-KW"/>
</dbReference>
<sequence>MAMASFRLGLATTFLLLLLLAVPSLHSTMGEAPRASFAQDPKEDPAYRTYIVFLSPPADADAMSRKAHRQWHKSFLPSTRTEFGETRLVCSYSAVFHGFAARLTEAELALVAKLPGFLRALPDGKRELLTTRTPSFLGLSRDEHRFWSDAGYGRGVVIGILDSGIYAKHLSFRDDGVPEPPARWNGTCTGLEESEETLCNRKLVGAKSFVGDADPADDEEGHGTHVAATATGNFVEGASLPGGLGSGTAAGIAPLAHMAVYKVCSTQDENSRCDDSSISCGMEEAIHDGVDVINLSLGSQVNTTFDKDPIAIGAFNAMAKGIVVVTAGGNDGPKPSTVLNDAPWLLTVGAGSVDRRFDAEVEYGESLVDGEALVQDPAPVGLRPLVYDDDDCFNFEANNITTKNKMVICKAAGDSEVQASIIRSLELSGATGVLLIEDEVLGYTMPLRDYHSYNVIQINSFEGRDLMDYAKTLNPSARAFFSGTVLGVEHSPTVASFSSRGPSRISRGLLKPDVLAPGLNILAASAGGWSDSRSSKFKVMSGTSMAAPHVAGVVALLKSAHPDWSPAAIKSAILTTAETLDNGGGPILDEQHDDAACFAMGAGHVNASRATDPGLVYDLSARDYASYICGLLGEEALKTITRNASKTCSEVGSIPEAWLNYPTIMVPLKNTPVTVPRTLTNVGPAETYTATVHGPSWMDIRVSPDTLVFSEPGEKKAVNVTVTVNGGGLKGTADGDFVEGSLIWVSTNHLVRSPIVAVIGLPDHGL</sequence>
<protein>
    <recommendedName>
        <fullName evidence="17">Peptidase S8/S53 domain-containing protein</fullName>
    </recommendedName>
</protein>
<dbReference type="PANTHER" id="PTHR10795">
    <property type="entry name" value="PROPROTEIN CONVERTASE SUBTILISIN/KEXIN"/>
    <property type="match status" value="1"/>
</dbReference>
<evidence type="ECO:0000313" key="16">
    <source>
        <dbReference type="Proteomes" id="UP000298652"/>
    </source>
</evidence>
<comment type="subcellular location">
    <subcellularLocation>
        <location evidence="1">Secreted</location>
    </subcellularLocation>
</comment>
<feature type="active site" description="Charge relay system" evidence="8 9">
    <location>
        <position position="544"/>
    </location>
</feature>
<proteinExistence type="inferred from homology"/>
<name>A0A4U6T163_SETVI</name>
<evidence type="ECO:0000256" key="4">
    <source>
        <dbReference type="ARBA" id="ARBA00022729"/>
    </source>
</evidence>
<evidence type="ECO:0000256" key="2">
    <source>
        <dbReference type="ARBA" id="ARBA00011073"/>
    </source>
</evidence>
<dbReference type="InterPro" id="IPR041469">
    <property type="entry name" value="Subtilisin-like_FN3"/>
</dbReference>
<evidence type="ECO:0000256" key="7">
    <source>
        <dbReference type="ARBA" id="ARBA00023180"/>
    </source>
</evidence>
<dbReference type="PROSITE" id="PS00138">
    <property type="entry name" value="SUBTILASE_SER"/>
    <property type="match status" value="1"/>
</dbReference>
<dbReference type="Gene3D" id="3.50.30.30">
    <property type="match status" value="1"/>
</dbReference>
<feature type="domain" description="Peptidase S8/S53" evidence="12">
    <location>
        <begin position="153"/>
        <end position="580"/>
    </location>
</feature>
<keyword evidence="3 9" id="KW-0645">Protease</keyword>
<dbReference type="CDD" id="cd04852">
    <property type="entry name" value="Peptidases_S8_3"/>
    <property type="match status" value="1"/>
</dbReference>
<dbReference type="InterPro" id="IPR034197">
    <property type="entry name" value="Peptidases_S8_3"/>
</dbReference>
<keyword evidence="6 9" id="KW-0720">Serine protease</keyword>
<dbReference type="InterPro" id="IPR023827">
    <property type="entry name" value="Peptidase_S8_Asp-AS"/>
</dbReference>
<evidence type="ECO:0000256" key="3">
    <source>
        <dbReference type="ARBA" id="ARBA00022670"/>
    </source>
</evidence>
<feature type="active site" description="Charge relay system" evidence="8 9">
    <location>
        <position position="222"/>
    </location>
</feature>
<feature type="active site" description="Charge relay system" evidence="8 9">
    <location>
        <position position="162"/>
    </location>
</feature>
<dbReference type="InterPro" id="IPR000209">
    <property type="entry name" value="Peptidase_S8/S53_dom"/>
</dbReference>
<keyword evidence="7" id="KW-0325">Glycoprotein</keyword>
<dbReference type="PROSITE" id="PS51892">
    <property type="entry name" value="SUBTILASE"/>
    <property type="match status" value="1"/>
</dbReference>
<dbReference type="Proteomes" id="UP000298652">
    <property type="component" value="Chromosome 9"/>
</dbReference>
<evidence type="ECO:0000256" key="10">
    <source>
        <dbReference type="RuleBase" id="RU003355"/>
    </source>
</evidence>
<evidence type="ECO:0000256" key="11">
    <source>
        <dbReference type="SAM" id="SignalP"/>
    </source>
</evidence>
<evidence type="ECO:0000313" key="15">
    <source>
        <dbReference type="EMBL" id="TKV90476.1"/>
    </source>
</evidence>
<feature type="domain" description="Inhibitor I9" evidence="13">
    <location>
        <begin position="49"/>
        <end position="128"/>
    </location>
</feature>
<feature type="signal peptide" evidence="11">
    <location>
        <begin position="1"/>
        <end position="30"/>
    </location>
</feature>
<evidence type="ECO:0000256" key="1">
    <source>
        <dbReference type="ARBA" id="ARBA00004613"/>
    </source>
</evidence>
<evidence type="ECO:0000259" key="12">
    <source>
        <dbReference type="Pfam" id="PF00082"/>
    </source>
</evidence>
<comment type="similarity">
    <text evidence="2 9 10">Belongs to the peptidase S8 family.</text>
</comment>
<dbReference type="SUPFAM" id="SSF52743">
    <property type="entry name" value="Subtilisin-like"/>
    <property type="match status" value="1"/>
</dbReference>
<dbReference type="InterPro" id="IPR037045">
    <property type="entry name" value="S8pro/Inhibitor_I9_sf"/>
</dbReference>
<dbReference type="Pfam" id="PF17766">
    <property type="entry name" value="fn3_6"/>
    <property type="match status" value="1"/>
</dbReference>
<keyword evidence="16" id="KW-1185">Reference proteome</keyword>
<dbReference type="InterPro" id="IPR010259">
    <property type="entry name" value="S8pro/Inhibitor_I9"/>
</dbReference>
<accession>A0A4U6T163</accession>
<dbReference type="Pfam" id="PF00082">
    <property type="entry name" value="Peptidase_S8"/>
    <property type="match status" value="1"/>
</dbReference>
<organism evidence="15 16">
    <name type="scientific">Setaria viridis</name>
    <name type="common">Green bristlegrass</name>
    <name type="synonym">Setaria italica subsp. viridis</name>
    <dbReference type="NCBI Taxonomy" id="4556"/>
    <lineage>
        <taxon>Eukaryota</taxon>
        <taxon>Viridiplantae</taxon>
        <taxon>Streptophyta</taxon>
        <taxon>Embryophyta</taxon>
        <taxon>Tracheophyta</taxon>
        <taxon>Spermatophyta</taxon>
        <taxon>Magnoliopsida</taxon>
        <taxon>Liliopsida</taxon>
        <taxon>Poales</taxon>
        <taxon>Poaceae</taxon>
        <taxon>PACMAD clade</taxon>
        <taxon>Panicoideae</taxon>
        <taxon>Panicodae</taxon>
        <taxon>Paniceae</taxon>
        <taxon>Cenchrinae</taxon>
        <taxon>Setaria</taxon>
    </lineage>
</organism>
<dbReference type="Pfam" id="PF05922">
    <property type="entry name" value="Inhibitor_I9"/>
    <property type="match status" value="1"/>
</dbReference>
<evidence type="ECO:0000259" key="13">
    <source>
        <dbReference type="Pfam" id="PF05922"/>
    </source>
</evidence>
<keyword evidence="4 11" id="KW-0732">Signal</keyword>
<dbReference type="InterPro" id="IPR015500">
    <property type="entry name" value="Peptidase_S8_subtilisin-rel"/>
</dbReference>
<evidence type="ECO:0000259" key="14">
    <source>
        <dbReference type="Pfam" id="PF17766"/>
    </source>
</evidence>
<dbReference type="PROSITE" id="PS00136">
    <property type="entry name" value="SUBTILASE_ASP"/>
    <property type="match status" value="1"/>
</dbReference>
<evidence type="ECO:0000256" key="8">
    <source>
        <dbReference type="PIRSR" id="PIRSR615500-1"/>
    </source>
</evidence>
<dbReference type="InterPro" id="IPR036852">
    <property type="entry name" value="Peptidase_S8/S53_dom_sf"/>
</dbReference>
<feature type="domain" description="Subtilisin-like protease fibronectin type-III" evidence="14">
    <location>
        <begin position="659"/>
        <end position="756"/>
    </location>
</feature>
<feature type="chain" id="PRO_5020439798" description="Peptidase S8/S53 domain-containing protein" evidence="11">
    <location>
        <begin position="31"/>
        <end position="766"/>
    </location>
</feature>
<reference evidence="15" key="1">
    <citation type="submission" date="2019-03" db="EMBL/GenBank/DDBJ databases">
        <title>WGS assembly of Setaria viridis.</title>
        <authorList>
            <person name="Huang P."/>
            <person name="Jenkins J."/>
            <person name="Grimwood J."/>
            <person name="Barry K."/>
            <person name="Healey A."/>
            <person name="Mamidi S."/>
            <person name="Sreedasyam A."/>
            <person name="Shu S."/>
            <person name="Feldman M."/>
            <person name="Wu J."/>
            <person name="Yu Y."/>
            <person name="Chen C."/>
            <person name="Johnson J."/>
            <person name="Rokhsar D."/>
            <person name="Baxter I."/>
            <person name="Schmutz J."/>
            <person name="Brutnell T."/>
            <person name="Kellogg E."/>
        </authorList>
    </citation>
    <scope>NUCLEOTIDE SEQUENCE [LARGE SCALE GENOMIC DNA]</scope>
</reference>
<dbReference type="InterPro" id="IPR023828">
    <property type="entry name" value="Peptidase_S8_Ser-AS"/>
</dbReference>
<dbReference type="GO" id="GO:0005576">
    <property type="term" value="C:extracellular region"/>
    <property type="evidence" value="ECO:0007669"/>
    <property type="project" value="UniProtKB-SubCell"/>
</dbReference>
<evidence type="ECO:0000256" key="6">
    <source>
        <dbReference type="ARBA" id="ARBA00022825"/>
    </source>
</evidence>
<dbReference type="Gene3D" id="2.60.40.2310">
    <property type="match status" value="1"/>
</dbReference>
<gene>
    <name evidence="15" type="ORF">SEVIR_9G031400v2</name>
</gene>
<dbReference type="Gramene" id="TKV90476">
    <property type="protein sequence ID" value="TKV90476"/>
    <property type="gene ID" value="SEVIR_9G031400v2"/>
</dbReference>